<evidence type="ECO:0000313" key="3">
    <source>
        <dbReference type="EMBL" id="KEO89771.1"/>
    </source>
</evidence>
<dbReference type="Gene3D" id="2.40.50.90">
    <property type="match status" value="1"/>
</dbReference>
<dbReference type="EMBL" id="JMIW01000004">
    <property type="protein sequence ID" value="KEO89771.1"/>
    <property type="molecule type" value="Genomic_DNA"/>
</dbReference>
<reference evidence="3 4" key="1">
    <citation type="submission" date="2014-04" db="EMBL/GenBank/DDBJ databases">
        <title>A comprehensive comparison of genomes of Erythrobacter spp. strains.</title>
        <authorList>
            <person name="Zheng Q."/>
        </authorList>
    </citation>
    <scope>NUCLEOTIDE SEQUENCE [LARGE SCALE GENOMIC DNA]</scope>
    <source>
        <strain evidence="3 4">DSM 6997</strain>
    </source>
</reference>
<keyword evidence="1" id="KW-0812">Transmembrane</keyword>
<feature type="transmembrane region" description="Helical" evidence="1">
    <location>
        <begin position="27"/>
        <end position="47"/>
    </location>
</feature>
<gene>
    <name evidence="3" type="ORF">EH31_11490</name>
</gene>
<sequence>MRDGAGDPLDFHKALKAKKRRKLGKEIMLGLGGFSIVVAAGMLALNWPAGDARPASVGQQPQGLFQQASSPQFAICGRVRRTCVVDGDTFWLDGTKIRIADIDTPEIGQPRCDYEYELGMRATRRLVDLLNAGPFELLTIGNRDEDQYGRKLRVVTRNGRSLGDQLVREGLARTWTGRREPWC</sequence>
<dbReference type="STRING" id="1044.EH31_11490"/>
<dbReference type="Pfam" id="PF00565">
    <property type="entry name" value="SNase"/>
    <property type="match status" value="1"/>
</dbReference>
<evidence type="ECO:0000256" key="1">
    <source>
        <dbReference type="SAM" id="Phobius"/>
    </source>
</evidence>
<proteinExistence type="predicted"/>
<dbReference type="InterPro" id="IPR035437">
    <property type="entry name" value="SNase_OB-fold_sf"/>
</dbReference>
<organism evidence="3 4">
    <name type="scientific">Erythrobacter longus</name>
    <dbReference type="NCBI Taxonomy" id="1044"/>
    <lineage>
        <taxon>Bacteria</taxon>
        <taxon>Pseudomonadati</taxon>
        <taxon>Pseudomonadota</taxon>
        <taxon>Alphaproteobacteria</taxon>
        <taxon>Sphingomonadales</taxon>
        <taxon>Erythrobacteraceae</taxon>
        <taxon>Erythrobacter/Porphyrobacter group</taxon>
        <taxon>Erythrobacter</taxon>
    </lineage>
</organism>
<protein>
    <submittedName>
        <fullName evidence="3">Nuclease</fullName>
    </submittedName>
</protein>
<keyword evidence="1" id="KW-1133">Transmembrane helix</keyword>
<evidence type="ECO:0000259" key="2">
    <source>
        <dbReference type="PROSITE" id="PS50830"/>
    </source>
</evidence>
<dbReference type="PROSITE" id="PS50830">
    <property type="entry name" value="TNASE_3"/>
    <property type="match status" value="1"/>
</dbReference>
<dbReference type="eggNOG" id="COG1525">
    <property type="taxonomic scope" value="Bacteria"/>
</dbReference>
<dbReference type="SUPFAM" id="SSF50199">
    <property type="entry name" value="Staphylococcal nuclease"/>
    <property type="match status" value="1"/>
</dbReference>
<dbReference type="Proteomes" id="UP000027647">
    <property type="component" value="Unassembled WGS sequence"/>
</dbReference>
<accession>A0A074M506</accession>
<evidence type="ECO:0000313" key="4">
    <source>
        <dbReference type="Proteomes" id="UP000027647"/>
    </source>
</evidence>
<dbReference type="InterPro" id="IPR016071">
    <property type="entry name" value="Staphylococal_nuclease_OB-fold"/>
</dbReference>
<feature type="domain" description="TNase-like" evidence="2">
    <location>
        <begin position="84"/>
        <end position="183"/>
    </location>
</feature>
<keyword evidence="1" id="KW-0472">Membrane</keyword>
<dbReference type="AlphaFoldDB" id="A0A074M506"/>
<keyword evidence="4" id="KW-1185">Reference proteome</keyword>
<name>A0A074M506_ERYLO</name>
<comment type="caution">
    <text evidence="3">The sequence shown here is derived from an EMBL/GenBank/DDBJ whole genome shotgun (WGS) entry which is preliminary data.</text>
</comment>